<accession>A0A413BFC1</accession>
<dbReference type="Gene3D" id="3.40.50.300">
    <property type="entry name" value="P-loop containing nucleotide triphosphate hydrolases"/>
    <property type="match status" value="1"/>
</dbReference>
<feature type="transmembrane region" description="Helical" evidence="7">
    <location>
        <begin position="250"/>
        <end position="272"/>
    </location>
</feature>
<feature type="domain" description="ABC transporter" evidence="8">
    <location>
        <begin position="338"/>
        <end position="573"/>
    </location>
</feature>
<dbReference type="InterPro" id="IPR011527">
    <property type="entry name" value="ABC1_TM_dom"/>
</dbReference>
<dbReference type="GO" id="GO:0005524">
    <property type="term" value="F:ATP binding"/>
    <property type="evidence" value="ECO:0007669"/>
    <property type="project" value="UniProtKB-KW"/>
</dbReference>
<feature type="transmembrane region" description="Helical" evidence="7">
    <location>
        <begin position="161"/>
        <end position="178"/>
    </location>
</feature>
<dbReference type="PROSITE" id="PS50929">
    <property type="entry name" value="ABC_TM1F"/>
    <property type="match status" value="1"/>
</dbReference>
<dbReference type="PANTHER" id="PTHR43394">
    <property type="entry name" value="ATP-DEPENDENT PERMEASE MDL1, MITOCHONDRIAL"/>
    <property type="match status" value="1"/>
</dbReference>
<dbReference type="InterPro" id="IPR003593">
    <property type="entry name" value="AAA+_ATPase"/>
</dbReference>
<evidence type="ECO:0000259" key="9">
    <source>
        <dbReference type="PROSITE" id="PS50929"/>
    </source>
</evidence>
<evidence type="ECO:0000256" key="4">
    <source>
        <dbReference type="ARBA" id="ARBA00022840"/>
    </source>
</evidence>
<feature type="transmembrane region" description="Helical" evidence="7">
    <location>
        <begin position="16"/>
        <end position="35"/>
    </location>
</feature>
<evidence type="ECO:0000256" key="1">
    <source>
        <dbReference type="ARBA" id="ARBA00004651"/>
    </source>
</evidence>
<evidence type="ECO:0000313" key="11">
    <source>
        <dbReference type="Proteomes" id="UP000286581"/>
    </source>
</evidence>
<dbReference type="EMBL" id="QSAE01000028">
    <property type="protein sequence ID" value="RGW39406.1"/>
    <property type="molecule type" value="Genomic_DNA"/>
</dbReference>
<keyword evidence="4 10" id="KW-0067">ATP-binding</keyword>
<keyword evidence="2 7" id="KW-0812">Transmembrane</keyword>
<comment type="caution">
    <text evidence="10">The sequence shown here is derived from an EMBL/GenBank/DDBJ whole genome shotgun (WGS) entry which is preliminary data.</text>
</comment>
<dbReference type="CDD" id="cd18549">
    <property type="entry name" value="ABC_6TM_YwjA_like"/>
    <property type="match status" value="1"/>
</dbReference>
<feature type="domain" description="ABC transmembrane type-1" evidence="9">
    <location>
        <begin position="19"/>
        <end position="304"/>
    </location>
</feature>
<dbReference type="InterPro" id="IPR003439">
    <property type="entry name" value="ABC_transporter-like_ATP-bd"/>
</dbReference>
<dbReference type="PROSITE" id="PS00211">
    <property type="entry name" value="ABC_TRANSPORTER_1"/>
    <property type="match status" value="1"/>
</dbReference>
<feature type="transmembrane region" description="Helical" evidence="7">
    <location>
        <begin position="55"/>
        <end position="79"/>
    </location>
</feature>
<dbReference type="FunFam" id="3.40.50.300:FF:000218">
    <property type="entry name" value="Multidrug ABC transporter ATP-binding protein"/>
    <property type="match status" value="1"/>
</dbReference>
<feature type="transmembrane region" description="Helical" evidence="7">
    <location>
        <begin position="278"/>
        <end position="296"/>
    </location>
</feature>
<dbReference type="PANTHER" id="PTHR43394:SF1">
    <property type="entry name" value="ATP-BINDING CASSETTE SUB-FAMILY B MEMBER 10, MITOCHONDRIAL"/>
    <property type="match status" value="1"/>
</dbReference>
<evidence type="ECO:0000256" key="2">
    <source>
        <dbReference type="ARBA" id="ARBA00022692"/>
    </source>
</evidence>
<dbReference type="GO" id="GO:0015421">
    <property type="term" value="F:ABC-type oligopeptide transporter activity"/>
    <property type="evidence" value="ECO:0007669"/>
    <property type="project" value="TreeGrafter"/>
</dbReference>
<sequence length="575" mass="64739">MQTLKKFIKYYKPYKTVFFIDLLCATIISAIDLAFPQLLRTLTKTLFAGAPGKIISALIPITIGLLVAYIIQTACRYYVTYAGHMMGARMERDMRKELFDQYEKLSFSYYDQNNSGQMMSKLVSDLFDISELAHHGPENLFISLIKIIGSFIFLFMINRMLAVPMLILVVLMLVFSYGQNKKMQETFMDNRRKIGDINSSLQDTLAGIRVVQSFANERIEQEKFNRSNENFLISKDANYRCMGSFMSGNAFFQGMMYLVTLVFGGFLIAHGRMEASDLAMYALYIGIFISPIQILVELTEMMQKGLSGFRRFLEVVETEPEIVDAADAKPLKNVKGNVCYEDVSFHYSDDDTPVLSHVSFEIPAGKSIALVGPSGSGKTTICSLLPRFYDVTEGRVTIDGNDVRKLTLESLRSQIGLVSQDVYLFGGSIKDNIAYGKPDATMDEIVDAAKKANIHDFIMELPDKYDTFVGERGTRLSGGQKQRISIARVFLKNPPVLILDEATSALDNESERFIQKSLEELAKDRTTITIAHRLSTIRNADEILVVADCGIAERGTHEELLAQDGIYARYYDMSR</sequence>
<dbReference type="InterPro" id="IPR039421">
    <property type="entry name" value="Type_1_exporter"/>
</dbReference>
<evidence type="ECO:0000256" key="6">
    <source>
        <dbReference type="ARBA" id="ARBA00023136"/>
    </source>
</evidence>
<proteinExistence type="predicted"/>
<feature type="transmembrane region" description="Helical" evidence="7">
    <location>
        <begin position="139"/>
        <end position="155"/>
    </location>
</feature>
<evidence type="ECO:0000313" key="10">
    <source>
        <dbReference type="EMBL" id="RGW39406.1"/>
    </source>
</evidence>
<comment type="subcellular location">
    <subcellularLocation>
        <location evidence="1">Cell membrane</location>
        <topology evidence="1">Multi-pass membrane protein</topology>
    </subcellularLocation>
</comment>
<protein>
    <submittedName>
        <fullName evidence="10">ABC transporter ATP-binding protein</fullName>
    </submittedName>
</protein>
<evidence type="ECO:0000256" key="5">
    <source>
        <dbReference type="ARBA" id="ARBA00022989"/>
    </source>
</evidence>
<dbReference type="Pfam" id="PF00664">
    <property type="entry name" value="ABC_membrane"/>
    <property type="match status" value="1"/>
</dbReference>
<dbReference type="InterPro" id="IPR027417">
    <property type="entry name" value="P-loop_NTPase"/>
</dbReference>
<dbReference type="Pfam" id="PF00005">
    <property type="entry name" value="ABC_tran"/>
    <property type="match status" value="1"/>
</dbReference>
<dbReference type="GO" id="GO:0005886">
    <property type="term" value="C:plasma membrane"/>
    <property type="evidence" value="ECO:0007669"/>
    <property type="project" value="UniProtKB-SubCell"/>
</dbReference>
<dbReference type="SMART" id="SM00382">
    <property type="entry name" value="AAA"/>
    <property type="match status" value="1"/>
</dbReference>
<gene>
    <name evidence="10" type="ORF">DWV78_09725</name>
</gene>
<reference evidence="10 11" key="1">
    <citation type="submission" date="2018-08" db="EMBL/GenBank/DDBJ databases">
        <title>A genome reference for cultivated species of the human gut microbiota.</title>
        <authorList>
            <person name="Zou Y."/>
            <person name="Xue W."/>
            <person name="Luo G."/>
        </authorList>
    </citation>
    <scope>NUCLEOTIDE SEQUENCE [LARGE SCALE GENOMIC DNA]</scope>
    <source>
        <strain evidence="10 11">AF12-8</strain>
    </source>
</reference>
<dbReference type="Gene3D" id="1.20.1560.10">
    <property type="entry name" value="ABC transporter type 1, transmembrane domain"/>
    <property type="match status" value="1"/>
</dbReference>
<dbReference type="CDD" id="cd03251">
    <property type="entry name" value="ABCC_MsbA"/>
    <property type="match status" value="1"/>
</dbReference>
<dbReference type="PROSITE" id="PS50893">
    <property type="entry name" value="ABC_TRANSPORTER_2"/>
    <property type="match status" value="1"/>
</dbReference>
<dbReference type="InterPro" id="IPR036640">
    <property type="entry name" value="ABC1_TM_sf"/>
</dbReference>
<organism evidence="10 11">
    <name type="scientific">Agathobacter rectalis</name>
    <dbReference type="NCBI Taxonomy" id="39491"/>
    <lineage>
        <taxon>Bacteria</taxon>
        <taxon>Bacillati</taxon>
        <taxon>Bacillota</taxon>
        <taxon>Clostridia</taxon>
        <taxon>Lachnospirales</taxon>
        <taxon>Lachnospiraceae</taxon>
        <taxon>Agathobacter</taxon>
    </lineage>
</organism>
<dbReference type="SUPFAM" id="SSF90123">
    <property type="entry name" value="ABC transporter transmembrane region"/>
    <property type="match status" value="1"/>
</dbReference>
<evidence type="ECO:0000259" key="8">
    <source>
        <dbReference type="PROSITE" id="PS50893"/>
    </source>
</evidence>
<keyword evidence="5 7" id="KW-1133">Transmembrane helix</keyword>
<keyword evidence="3" id="KW-0547">Nucleotide-binding</keyword>
<evidence type="ECO:0000256" key="3">
    <source>
        <dbReference type="ARBA" id="ARBA00022741"/>
    </source>
</evidence>
<evidence type="ECO:0000256" key="7">
    <source>
        <dbReference type="SAM" id="Phobius"/>
    </source>
</evidence>
<dbReference type="AlphaFoldDB" id="A0A413BFC1"/>
<dbReference type="Proteomes" id="UP000286581">
    <property type="component" value="Unassembled WGS sequence"/>
</dbReference>
<dbReference type="SUPFAM" id="SSF52540">
    <property type="entry name" value="P-loop containing nucleoside triphosphate hydrolases"/>
    <property type="match status" value="1"/>
</dbReference>
<dbReference type="GO" id="GO:0016887">
    <property type="term" value="F:ATP hydrolysis activity"/>
    <property type="evidence" value="ECO:0007669"/>
    <property type="project" value="InterPro"/>
</dbReference>
<name>A0A413BFC1_9FIRM</name>
<keyword evidence="6 7" id="KW-0472">Membrane</keyword>
<dbReference type="InterPro" id="IPR017871">
    <property type="entry name" value="ABC_transporter-like_CS"/>
</dbReference>